<dbReference type="STRING" id="1069680.M7NQZ5"/>
<comment type="subcellular location">
    <subcellularLocation>
        <location evidence="1">Golgi apparatus membrane</location>
        <topology evidence="1">Peripheral membrane protein</topology>
    </subcellularLocation>
</comment>
<name>M7NQZ5_PNEMU</name>
<evidence type="ECO:0000256" key="3">
    <source>
        <dbReference type="ARBA" id="ARBA00023034"/>
    </source>
</evidence>
<dbReference type="RefSeq" id="XP_007872640.1">
    <property type="nucleotide sequence ID" value="XM_007874449.1"/>
</dbReference>
<dbReference type="Pfam" id="PF20649">
    <property type="entry name" value="COG5_C"/>
    <property type="match status" value="1"/>
</dbReference>
<dbReference type="InterPro" id="IPR048485">
    <property type="entry name" value="COG5_helical"/>
</dbReference>
<dbReference type="InterPro" id="IPR019465">
    <property type="entry name" value="Cog5"/>
</dbReference>
<dbReference type="HOGENOM" id="CLU_681721_0_0_1"/>
<dbReference type="PANTHER" id="PTHR13228:SF3">
    <property type="entry name" value="CONSERVED OLIGOMERIC GOLGI COMPLEX SUBUNIT 5"/>
    <property type="match status" value="1"/>
</dbReference>
<evidence type="ECO:0000259" key="6">
    <source>
        <dbReference type="Pfam" id="PF20649"/>
    </source>
</evidence>
<evidence type="ECO:0000313" key="8">
    <source>
        <dbReference type="Proteomes" id="UP000011958"/>
    </source>
</evidence>
<comment type="caution">
    <text evidence="7">The sequence shown here is derived from an EMBL/GenBank/DDBJ whole genome shotgun (WGS) entry which is preliminary data.</text>
</comment>
<keyword evidence="4" id="KW-0472">Membrane</keyword>
<gene>
    <name evidence="7" type="ORF">PNEG_00739</name>
</gene>
<feature type="domain" description="Conserved oligomeric Golgi complex subunit 5 N-terminal" evidence="5">
    <location>
        <begin position="14"/>
        <end position="142"/>
    </location>
</feature>
<dbReference type="Proteomes" id="UP000011958">
    <property type="component" value="Unassembled WGS sequence"/>
</dbReference>
<evidence type="ECO:0000259" key="5">
    <source>
        <dbReference type="Pfam" id="PF10392"/>
    </source>
</evidence>
<dbReference type="GO" id="GO:0006891">
    <property type="term" value="P:intra-Golgi vesicle-mediated transport"/>
    <property type="evidence" value="ECO:0007669"/>
    <property type="project" value="InterPro"/>
</dbReference>
<keyword evidence="8" id="KW-1185">Reference proteome</keyword>
<dbReference type="VEuPathDB" id="FungiDB:PNEG_00739"/>
<evidence type="ECO:0000256" key="4">
    <source>
        <dbReference type="ARBA" id="ARBA00023136"/>
    </source>
</evidence>
<dbReference type="PANTHER" id="PTHR13228">
    <property type="entry name" value="CONSERVED OLIGOMERIC GOLGI COMPLEX COMPONENT 5"/>
    <property type="match status" value="1"/>
</dbReference>
<dbReference type="GO" id="GO:0000139">
    <property type="term" value="C:Golgi membrane"/>
    <property type="evidence" value="ECO:0007669"/>
    <property type="project" value="UniProtKB-SubCell"/>
</dbReference>
<dbReference type="AlphaFoldDB" id="M7NQZ5"/>
<proteinExistence type="predicted"/>
<accession>M7NQZ5</accession>
<evidence type="ECO:0000313" key="7">
    <source>
        <dbReference type="EMBL" id="EMR11143.1"/>
    </source>
</evidence>
<organism evidence="7 8">
    <name type="scientific">Pneumocystis murina (strain B123)</name>
    <name type="common">Mouse pneumocystis pneumonia agent</name>
    <name type="synonym">Pneumocystis carinii f. sp. muris</name>
    <dbReference type="NCBI Taxonomy" id="1069680"/>
    <lineage>
        <taxon>Eukaryota</taxon>
        <taxon>Fungi</taxon>
        <taxon>Dikarya</taxon>
        <taxon>Ascomycota</taxon>
        <taxon>Taphrinomycotina</taxon>
        <taxon>Pneumocystomycetes</taxon>
        <taxon>Pneumocystaceae</taxon>
        <taxon>Pneumocystis</taxon>
    </lineage>
</organism>
<dbReference type="GeneID" id="19894437"/>
<reference evidence="8" key="1">
    <citation type="journal article" date="2016" name="Nat. Commun.">
        <title>Genome analysis of three Pneumocystis species reveals adaptation mechanisms to life exclusively in mammalian hosts.</title>
        <authorList>
            <person name="Ma L."/>
            <person name="Chen Z."/>
            <person name="Huang D.W."/>
            <person name="Kutty G."/>
            <person name="Ishihara M."/>
            <person name="Wang H."/>
            <person name="Abouelleil A."/>
            <person name="Bishop L."/>
            <person name="Davey E."/>
            <person name="Deng R."/>
            <person name="Deng X."/>
            <person name="Fan L."/>
            <person name="Fantoni G."/>
            <person name="Fitzgerald M."/>
            <person name="Gogineni E."/>
            <person name="Goldberg J.M."/>
            <person name="Handley G."/>
            <person name="Hu X."/>
            <person name="Huber C."/>
            <person name="Jiao X."/>
            <person name="Jones K."/>
            <person name="Levin J.Z."/>
            <person name="Liu Y."/>
            <person name="Macdonald P."/>
            <person name="Melnikov A."/>
            <person name="Raley C."/>
            <person name="Sassi M."/>
            <person name="Sherman B.T."/>
            <person name="Song X."/>
            <person name="Sykes S."/>
            <person name="Tran B."/>
            <person name="Walsh L."/>
            <person name="Xia Y."/>
            <person name="Yang J."/>
            <person name="Young S."/>
            <person name="Zeng Q."/>
            <person name="Zheng X."/>
            <person name="Stephens R."/>
            <person name="Nusbaum C."/>
            <person name="Birren B.W."/>
            <person name="Azadi P."/>
            <person name="Lempicki R.A."/>
            <person name="Cuomo C.A."/>
            <person name="Kovacs J.A."/>
        </authorList>
    </citation>
    <scope>NUCLEOTIDE SEQUENCE [LARGE SCALE GENOMIC DNA]</scope>
    <source>
        <strain evidence="8">B123</strain>
    </source>
</reference>
<evidence type="ECO:0000256" key="1">
    <source>
        <dbReference type="ARBA" id="ARBA00004395"/>
    </source>
</evidence>
<dbReference type="EMBL" id="AFWA02000002">
    <property type="protein sequence ID" value="EMR11143.1"/>
    <property type="molecule type" value="Genomic_DNA"/>
</dbReference>
<dbReference type="OrthoDB" id="18786at2759"/>
<feature type="domain" description="Conserved oligomeric Golgi complex subunit 5 helical" evidence="6">
    <location>
        <begin position="179"/>
        <end position="378"/>
    </location>
</feature>
<sequence length="404" mass="47670">MTSKKYINYERLDQPMFDVYKYANTIVKETHNPSDNMIDIDVPLRKVQYDLEEIMEQIQEKLKENHEDLINHIKFTKETSNENIGWIKKYTESLVTLFEEMDRKWTSKYESASCLLVSLKNNHVTSQLLEEVQESIILLQRLESLYQKIKSHVNEVELWKDCLRIAVIIKEWKILLQNLKDILIITKYIPFVTSVSEELESMAYDALFVKKYTSKILLVSIISTYFLLNEDALISNLKKYNSKSIEDAVEYFCKSIEINLTLKRLSITDPTKATTILLTNIEKGWSDIVNISRNIYYLNEALEESIPSFLKETFLIHKDTIISNILEKLNGEPPIQYFWKQFSSKLIPKIKDMAKQSLWLNKILYQESDFILKLIQKTLYHELHNLELQELILKDIKSSITEKK</sequence>
<evidence type="ECO:0000256" key="2">
    <source>
        <dbReference type="ARBA" id="ARBA00020974"/>
    </source>
</evidence>
<protein>
    <recommendedName>
        <fullName evidence="2">Conserved oligomeric Golgi complex subunit 5</fullName>
    </recommendedName>
</protein>
<dbReference type="GO" id="GO:0017119">
    <property type="term" value="C:Golgi transport complex"/>
    <property type="evidence" value="ECO:0007669"/>
    <property type="project" value="InterPro"/>
</dbReference>
<dbReference type="InterPro" id="IPR049176">
    <property type="entry name" value="COG5_N"/>
</dbReference>
<keyword evidence="3" id="KW-0333">Golgi apparatus</keyword>
<dbReference type="Pfam" id="PF10392">
    <property type="entry name" value="COG5_N"/>
    <property type="match status" value="1"/>
</dbReference>